<dbReference type="InterPro" id="IPR027417">
    <property type="entry name" value="P-loop_NTPase"/>
</dbReference>
<dbReference type="InterPro" id="IPR038726">
    <property type="entry name" value="PDDEXK_AddAB-type"/>
</dbReference>
<comment type="catalytic activity">
    <reaction evidence="14">
        <text>ATP + H2O = ADP + phosphate + H(+)</text>
        <dbReference type="Rhea" id="RHEA:13065"/>
        <dbReference type="ChEBI" id="CHEBI:15377"/>
        <dbReference type="ChEBI" id="CHEBI:15378"/>
        <dbReference type="ChEBI" id="CHEBI:30616"/>
        <dbReference type="ChEBI" id="CHEBI:43474"/>
        <dbReference type="ChEBI" id="CHEBI:456216"/>
        <dbReference type="EC" id="5.6.2.4"/>
    </reaction>
</comment>
<reference evidence="19 20" key="1">
    <citation type="submission" date="2020-08" db="EMBL/GenBank/DDBJ databases">
        <title>Genomic Encyclopedia of Type Strains, Phase IV (KMG-IV): sequencing the most valuable type-strain genomes for metagenomic binning, comparative biology and taxonomic classification.</title>
        <authorList>
            <person name="Goeker M."/>
        </authorList>
    </citation>
    <scope>NUCLEOTIDE SEQUENCE [LARGE SCALE GENOMIC DNA]</scope>
    <source>
        <strain evidence="19 20">DSM 11590</strain>
    </source>
</reference>
<dbReference type="InterPro" id="IPR011335">
    <property type="entry name" value="Restrct_endonuc-II-like"/>
</dbReference>
<dbReference type="NCBIfam" id="TIGR02784">
    <property type="entry name" value="addA_alphas"/>
    <property type="match status" value="1"/>
</dbReference>
<feature type="region of interest" description="Disordered" evidence="16">
    <location>
        <begin position="948"/>
        <end position="989"/>
    </location>
</feature>
<dbReference type="PROSITE" id="PS51198">
    <property type="entry name" value="UVRD_HELICASE_ATP_BIND"/>
    <property type="match status" value="1"/>
</dbReference>
<feature type="domain" description="UvrD-like helicase C-terminal" evidence="18">
    <location>
        <begin position="521"/>
        <end position="796"/>
    </location>
</feature>
<dbReference type="GO" id="GO:0033202">
    <property type="term" value="C:DNA helicase complex"/>
    <property type="evidence" value="ECO:0007669"/>
    <property type="project" value="TreeGrafter"/>
</dbReference>
<dbReference type="PROSITE" id="PS51217">
    <property type="entry name" value="UVRD_HELICASE_CTER"/>
    <property type="match status" value="1"/>
</dbReference>
<dbReference type="PANTHER" id="PTHR11070:SF2">
    <property type="entry name" value="ATP-DEPENDENT DNA HELICASE SRS2"/>
    <property type="match status" value="1"/>
</dbReference>
<keyword evidence="10" id="KW-0413">Isomerase</keyword>
<dbReference type="InterPro" id="IPR014016">
    <property type="entry name" value="UvrD-like_ATP-bd"/>
</dbReference>
<keyword evidence="20" id="KW-1185">Reference proteome</keyword>
<evidence type="ECO:0000256" key="1">
    <source>
        <dbReference type="ARBA" id="ARBA00022722"/>
    </source>
</evidence>
<evidence type="ECO:0000313" key="20">
    <source>
        <dbReference type="Proteomes" id="UP000544872"/>
    </source>
</evidence>
<evidence type="ECO:0000256" key="11">
    <source>
        <dbReference type="ARBA" id="ARBA00034617"/>
    </source>
</evidence>
<evidence type="ECO:0000259" key="18">
    <source>
        <dbReference type="PROSITE" id="PS51217"/>
    </source>
</evidence>
<dbReference type="InterPro" id="IPR000212">
    <property type="entry name" value="DNA_helicase_UvrD/REP"/>
</dbReference>
<comment type="catalytic activity">
    <reaction evidence="11">
        <text>Couples ATP hydrolysis with the unwinding of duplex DNA by translocating in the 3'-5' direction.</text>
        <dbReference type="EC" id="5.6.2.4"/>
    </reaction>
</comment>
<sequence length="1164" mass="128872">MSEILRQATDRQRLAADPLASVWVGANAGTGKTKVLTDRVLNLLLSGTRPEKVLCLTFTKAAAAEMANRLARRLSDWAVASDEALTKDLTALRGQIPDAATLRTARRLFAGVLDVPGGMKIQTIHSFCQALLGRFPLEAGISPHFTLIEERDSADLMRQVREQVLIDARLGSDTRLSDALTVVTRHVQEDSFSALMLAVSQARGKLRRVLADGLDTAIDRLRQALELDPGVTPSGLIAAACQPPRLDEDTARSLAQALGQGGKSDQELAGVLAAWLALPPEQRAGQWDRYVSVYLTKEKEPKSQTRFPSKAVKDAYPHLLTFLDAETERVYRVEQQAKAAVCLEATGALLVLADAILGRYERAKAATGRMDFDDLILTARRLLSRADAAAWVLFKLDGGLDHLMIDEAQDTSPDQWAVVRALVAEFFAGEGQHPDQPPRTVFAVGDRKQSIYSFQGASPQEFEISRQRFSGAAAAIERRFEDVALEVSFRSVPAVLDLVDSVFRRDGAGDGVIGAEGIAHLPFRTGQAGVVELWSPLQPTAAEPAQPWKPPVERIRVESAQNRLARLVAARIEAMIRDQERLDSRDRPIRPGDILILVRRRNGFVDSLVRSLKERGVPVAGVDRMVLTEQLVVQDLLALAQVLLLPEDDLTLATVLKGPLFSLSEDDLFTIAHDRRRGVTLWRALREQADHGGVFRTAYQALRQLMEKADFLPPHELFSHVLGPLQGRKKLLARLGPDAADPLDEFIGLTLAYDRSHPPTLQGFLHWLSADDQQLKRDLEEGGNAVRVMTVHGSKGLQAPVVFLPDTCQVPKNSETLLWQDQDEDRALLVWPPRAEFRAPLAQALHDDNGRRQMQEYRRLLYVALTRAEDRLYVCGWDNRTRRSPDCWHDLVSAAMADLGREVDDPLVTRLAGEDPVTVWRHTSAQTEPARPDRILGTHRQDATALPGWIASPPAKEPTPSRPLAPSRPVLVDPPVRSPLAGDEDGDSHRFQRGRLIHTLLQILPDLPEPQRDAAASRYLARPVWDLPADRQEQFRAETMAVLTHPDFADLFGPGSLAEVPLTGVVAARHVVSGQVDRLLVRPDGVWIVDFKTNRPPPRRVEDVADAYLVQMALYRDVLQQVYPGRPVHCALLWTDGPFLMDLPPETLNRALSDLLDGRFTPAA</sequence>
<evidence type="ECO:0000256" key="6">
    <source>
        <dbReference type="ARBA" id="ARBA00022839"/>
    </source>
</evidence>
<keyword evidence="1" id="KW-0540">Nuclease</keyword>
<dbReference type="PANTHER" id="PTHR11070">
    <property type="entry name" value="UVRD / RECB / PCRA DNA HELICASE FAMILY MEMBER"/>
    <property type="match status" value="1"/>
</dbReference>
<evidence type="ECO:0000256" key="8">
    <source>
        <dbReference type="ARBA" id="ARBA00023125"/>
    </source>
</evidence>
<organism evidence="19 20">
    <name type="scientific">Novispirillum itersonii</name>
    <name type="common">Aquaspirillum itersonii</name>
    <dbReference type="NCBI Taxonomy" id="189"/>
    <lineage>
        <taxon>Bacteria</taxon>
        <taxon>Pseudomonadati</taxon>
        <taxon>Pseudomonadota</taxon>
        <taxon>Alphaproteobacteria</taxon>
        <taxon>Rhodospirillales</taxon>
        <taxon>Novispirillaceae</taxon>
        <taxon>Novispirillum</taxon>
    </lineage>
</organism>
<proteinExistence type="predicted"/>
<keyword evidence="7 15" id="KW-0067">ATP-binding</keyword>
<dbReference type="InterPro" id="IPR011604">
    <property type="entry name" value="PDDEXK-like_dom_sf"/>
</dbReference>
<keyword evidence="4 15" id="KW-0378">Hydrolase</keyword>
<accession>A0A7W9ZE10</accession>
<dbReference type="EMBL" id="JACIIX010000003">
    <property type="protein sequence ID" value="MBB6209783.1"/>
    <property type="molecule type" value="Genomic_DNA"/>
</dbReference>
<evidence type="ECO:0000256" key="9">
    <source>
        <dbReference type="ARBA" id="ARBA00023204"/>
    </source>
</evidence>
<keyword evidence="5 15" id="KW-0347">Helicase</keyword>
<evidence type="ECO:0000256" key="13">
    <source>
        <dbReference type="ARBA" id="ARBA00034923"/>
    </source>
</evidence>
<feature type="binding site" evidence="15">
    <location>
        <begin position="26"/>
        <end position="33"/>
    </location>
    <ligand>
        <name>ATP</name>
        <dbReference type="ChEBI" id="CHEBI:30616"/>
    </ligand>
</feature>
<keyword evidence="8" id="KW-0238">DNA-binding</keyword>
<dbReference type="GO" id="GO:0005829">
    <property type="term" value="C:cytosol"/>
    <property type="evidence" value="ECO:0007669"/>
    <property type="project" value="TreeGrafter"/>
</dbReference>
<dbReference type="InterPro" id="IPR014017">
    <property type="entry name" value="DNA_helicase_UvrD-like_C"/>
</dbReference>
<evidence type="ECO:0000256" key="7">
    <source>
        <dbReference type="ARBA" id="ARBA00022840"/>
    </source>
</evidence>
<dbReference type="RefSeq" id="WP_184262338.1">
    <property type="nucleotide sequence ID" value="NZ_JACIIX010000003.1"/>
</dbReference>
<dbReference type="GO" id="GO:0043138">
    <property type="term" value="F:3'-5' DNA helicase activity"/>
    <property type="evidence" value="ECO:0007669"/>
    <property type="project" value="UniProtKB-EC"/>
</dbReference>
<evidence type="ECO:0000256" key="5">
    <source>
        <dbReference type="ARBA" id="ARBA00022806"/>
    </source>
</evidence>
<feature type="domain" description="UvrD-like helicase ATP-binding" evidence="17">
    <location>
        <begin position="5"/>
        <end position="492"/>
    </location>
</feature>
<dbReference type="GO" id="GO:0005524">
    <property type="term" value="F:ATP binding"/>
    <property type="evidence" value="ECO:0007669"/>
    <property type="project" value="UniProtKB-UniRule"/>
</dbReference>
<protein>
    <recommendedName>
        <fullName evidence="12">DNA 3'-5' helicase</fullName>
        <ecNumber evidence="12">5.6.2.4</ecNumber>
    </recommendedName>
    <alternativeName>
        <fullName evidence="13">DNA 3'-5' helicase II</fullName>
    </alternativeName>
</protein>
<evidence type="ECO:0000256" key="15">
    <source>
        <dbReference type="PROSITE-ProRule" id="PRU00560"/>
    </source>
</evidence>
<keyword evidence="9" id="KW-0234">DNA repair</keyword>
<dbReference type="EC" id="5.6.2.4" evidence="12"/>
<keyword evidence="3" id="KW-0227">DNA damage</keyword>
<dbReference type="Gene3D" id="3.40.50.300">
    <property type="entry name" value="P-loop containing nucleotide triphosphate hydrolases"/>
    <property type="match status" value="4"/>
</dbReference>
<dbReference type="SUPFAM" id="SSF52540">
    <property type="entry name" value="P-loop containing nucleoside triphosphate hydrolases"/>
    <property type="match status" value="1"/>
</dbReference>
<evidence type="ECO:0000259" key="17">
    <source>
        <dbReference type="PROSITE" id="PS51198"/>
    </source>
</evidence>
<dbReference type="GO" id="GO:0003677">
    <property type="term" value="F:DNA binding"/>
    <property type="evidence" value="ECO:0007669"/>
    <property type="project" value="UniProtKB-KW"/>
</dbReference>
<evidence type="ECO:0000256" key="2">
    <source>
        <dbReference type="ARBA" id="ARBA00022741"/>
    </source>
</evidence>
<dbReference type="Gene3D" id="3.90.320.10">
    <property type="match status" value="1"/>
</dbReference>
<evidence type="ECO:0000256" key="4">
    <source>
        <dbReference type="ARBA" id="ARBA00022801"/>
    </source>
</evidence>
<dbReference type="GO" id="GO:0004527">
    <property type="term" value="F:exonuclease activity"/>
    <property type="evidence" value="ECO:0007669"/>
    <property type="project" value="UniProtKB-KW"/>
</dbReference>
<dbReference type="Gene3D" id="1.10.486.10">
    <property type="entry name" value="PCRA, domain 4"/>
    <property type="match status" value="1"/>
</dbReference>
<evidence type="ECO:0000256" key="10">
    <source>
        <dbReference type="ARBA" id="ARBA00023235"/>
    </source>
</evidence>
<comment type="caution">
    <text evidence="19">The sequence shown here is derived from an EMBL/GenBank/DDBJ whole genome shotgun (WGS) entry which is preliminary data.</text>
</comment>
<gene>
    <name evidence="19" type="ORF">FHS48_001191</name>
</gene>
<dbReference type="SUPFAM" id="SSF52980">
    <property type="entry name" value="Restriction endonuclease-like"/>
    <property type="match status" value="1"/>
</dbReference>
<evidence type="ECO:0000256" key="14">
    <source>
        <dbReference type="ARBA" id="ARBA00048988"/>
    </source>
</evidence>
<evidence type="ECO:0000256" key="12">
    <source>
        <dbReference type="ARBA" id="ARBA00034808"/>
    </source>
</evidence>
<dbReference type="Proteomes" id="UP000544872">
    <property type="component" value="Unassembled WGS sequence"/>
</dbReference>
<dbReference type="Pfam" id="PF13361">
    <property type="entry name" value="UvrD_C"/>
    <property type="match status" value="1"/>
</dbReference>
<dbReference type="InterPro" id="IPR014151">
    <property type="entry name" value="DNA_helicase_AddA"/>
</dbReference>
<name>A0A7W9ZE10_NOVIT</name>
<dbReference type="AlphaFoldDB" id="A0A7W9ZE10"/>
<keyword evidence="6" id="KW-0269">Exonuclease</keyword>
<dbReference type="GO" id="GO:0000725">
    <property type="term" value="P:recombinational repair"/>
    <property type="evidence" value="ECO:0007669"/>
    <property type="project" value="TreeGrafter"/>
</dbReference>
<dbReference type="Pfam" id="PF00580">
    <property type="entry name" value="UvrD-helicase"/>
    <property type="match status" value="1"/>
</dbReference>
<keyword evidence="2 15" id="KW-0547">Nucleotide-binding</keyword>
<evidence type="ECO:0000313" key="19">
    <source>
        <dbReference type="EMBL" id="MBB6209783.1"/>
    </source>
</evidence>
<evidence type="ECO:0000256" key="3">
    <source>
        <dbReference type="ARBA" id="ARBA00022763"/>
    </source>
</evidence>
<evidence type="ECO:0000256" key="16">
    <source>
        <dbReference type="SAM" id="MobiDB-lite"/>
    </source>
</evidence>
<dbReference type="Pfam" id="PF12705">
    <property type="entry name" value="PDDEXK_1"/>
    <property type="match status" value="1"/>
</dbReference>